<evidence type="ECO:0008006" key="5">
    <source>
        <dbReference type="Google" id="ProtNLM"/>
    </source>
</evidence>
<comment type="caution">
    <text evidence="3">The sequence shown here is derived from an EMBL/GenBank/DDBJ whole genome shotgun (WGS) entry which is preliminary data.</text>
</comment>
<feature type="compositionally biased region" description="Low complexity" evidence="1">
    <location>
        <begin position="22"/>
        <end position="31"/>
    </location>
</feature>
<name>D2Z6I2_9BACT</name>
<dbReference type="PaxDb" id="469381-Dpep_1053"/>
<evidence type="ECO:0000256" key="2">
    <source>
        <dbReference type="SAM" id="SignalP"/>
    </source>
</evidence>
<gene>
    <name evidence="3" type="ORF">Dpep_1053</name>
</gene>
<keyword evidence="4" id="KW-1185">Reference proteome</keyword>
<dbReference type="RefSeq" id="WP_005660240.1">
    <property type="nucleotide sequence ID" value="NZ_ABTR02000001.1"/>
</dbReference>
<feature type="chain" id="PRO_5003040392" description="Lipoprotein" evidence="2">
    <location>
        <begin position="26"/>
        <end position="84"/>
    </location>
</feature>
<dbReference type="EMBL" id="ABTR02000001">
    <property type="protein sequence ID" value="EFC91079.1"/>
    <property type="molecule type" value="Genomic_DNA"/>
</dbReference>
<feature type="signal peptide" evidence="2">
    <location>
        <begin position="1"/>
        <end position="25"/>
    </location>
</feature>
<dbReference type="AlphaFoldDB" id="D2Z6I2"/>
<dbReference type="STRING" id="469381.Dpep_1053"/>
<accession>D2Z6I2</accession>
<protein>
    <recommendedName>
        <fullName evidence="5">Lipoprotein</fullName>
    </recommendedName>
</protein>
<evidence type="ECO:0000313" key="4">
    <source>
        <dbReference type="Proteomes" id="UP000006427"/>
    </source>
</evidence>
<evidence type="ECO:0000256" key="1">
    <source>
        <dbReference type="SAM" id="MobiDB-lite"/>
    </source>
</evidence>
<keyword evidence="2" id="KW-0732">Signal</keyword>
<sequence>MNKMAFVLVELLMVFSLATCGSASSSSPSTSENPATVDSAASGLRESGELLRKAAGNGNWLEGRRFSSGVKEEEIQPWIEGLGL</sequence>
<reference evidence="3 4" key="1">
    <citation type="journal article" date="2010" name="Stand. Genomic Sci.">
        <title>Permanent draft genome sequence of Dethiosulfovibrio peptidovorans type strain (SEBR 4207).</title>
        <authorList>
            <person name="Labutti K."/>
            <person name="Mayilraj S."/>
            <person name="Clum A."/>
            <person name="Lucas S."/>
            <person name="Glavina Del Rio T."/>
            <person name="Nolan M."/>
            <person name="Tice H."/>
            <person name="Cheng J.F."/>
            <person name="Pitluck S."/>
            <person name="Liolios K."/>
            <person name="Ivanova N."/>
            <person name="Mavromatis K."/>
            <person name="Mikhailova N."/>
            <person name="Pati A."/>
            <person name="Goodwin L."/>
            <person name="Chen A."/>
            <person name="Palaniappan K."/>
            <person name="Land M."/>
            <person name="Hauser L."/>
            <person name="Chang Y.J."/>
            <person name="Jeffries C.D."/>
            <person name="Rohde M."/>
            <person name="Spring S."/>
            <person name="Goker M."/>
            <person name="Woyke T."/>
            <person name="Bristow J."/>
            <person name="Eisen J.A."/>
            <person name="Markowitz V."/>
            <person name="Hugenholtz P."/>
            <person name="Kyrpides N.C."/>
            <person name="Klenk H.P."/>
            <person name="Lapidus A."/>
        </authorList>
    </citation>
    <scope>NUCLEOTIDE SEQUENCE [LARGE SCALE GENOMIC DNA]</scope>
    <source>
        <strain evidence="3 4">DSM 11002</strain>
    </source>
</reference>
<evidence type="ECO:0000313" key="3">
    <source>
        <dbReference type="EMBL" id="EFC91079.1"/>
    </source>
</evidence>
<proteinExistence type="predicted"/>
<organism evidence="3 4">
    <name type="scientific">Dethiosulfovibrio peptidovorans DSM 11002</name>
    <dbReference type="NCBI Taxonomy" id="469381"/>
    <lineage>
        <taxon>Bacteria</taxon>
        <taxon>Thermotogati</taxon>
        <taxon>Synergistota</taxon>
        <taxon>Synergistia</taxon>
        <taxon>Synergistales</taxon>
        <taxon>Dethiosulfovibrionaceae</taxon>
        <taxon>Dethiosulfovibrio</taxon>
    </lineage>
</organism>
<dbReference type="Proteomes" id="UP000006427">
    <property type="component" value="Unassembled WGS sequence"/>
</dbReference>
<feature type="region of interest" description="Disordered" evidence="1">
    <location>
        <begin position="21"/>
        <end position="42"/>
    </location>
</feature>